<keyword evidence="1" id="KW-0175">Coiled coil</keyword>
<dbReference type="EMBL" id="JAACJK010000163">
    <property type="protein sequence ID" value="KAF5326151.1"/>
    <property type="molecule type" value="Genomic_DNA"/>
</dbReference>
<sequence length="693" mass="75245">MARCSLRSTTRTLSTGLAKSPCSKKPTLRRALSTGAAGPTATSNNNVNLRSKSSSGAANTGILTRQAPLTLLHKTSKLLPQVLEYGPASVREGRAVKSDTWDKIMSNVYDDLSASTPRPVRLAVYGVDEQSGSEDFVTALLSNPLGSSDAQIEVLRDRWNNAPGDSLTISYGPEALAEGSTIELPTSYLQQFPAPVELTELRASSPTPQHKPSSIPDSVLSKLYEADIPILLCNPLVTSLHTLLSTPLPSNTILIVTTTPTQTIDLDHLLSPVPEHAPKPTILLADPKRAADAITLLRTNPTSSLVVQRFQDAFSGSNVSAVTRTLESILRLPNDAPSNGQSDALRAKFALARIQDALSHCQSSLAEIKTLLDAAHIDASRLNDRLQEVRARVELDFLGPSTSALSTSAGPPNTKRRYNEVAESVRIAEGQMKEVMSRFTWWRMVLRVDEITTHVAAALQRTWCPELERKLLVHTGELHSIQTELTNASFSLLSKHRILPTNVLRNSLLQLETLPQHRLTTNSLTGPIYARRNQIIEFPTTRLHVIVQKAVLGMSGGIVGGAGLGWVGWMGWLVGSGEGLLGSLGLEPATAMGLGALSAVASVRWAVGRWEKGKRKWWEDWRRVGDGLDRDLRTTLDRCIQQQVGGVAQATKKGFTHLIAQREGDVAKLRDEVQRLDAEVKQVGTTGGTADRK</sequence>
<evidence type="ECO:0000313" key="5">
    <source>
        <dbReference type="Proteomes" id="UP000541558"/>
    </source>
</evidence>
<evidence type="ECO:0000313" key="4">
    <source>
        <dbReference type="EMBL" id="KAF5326151.1"/>
    </source>
</evidence>
<evidence type="ECO:0000256" key="1">
    <source>
        <dbReference type="SAM" id="Coils"/>
    </source>
</evidence>
<feature type="transmembrane region" description="Helical" evidence="3">
    <location>
        <begin position="589"/>
        <end position="607"/>
    </location>
</feature>
<feature type="compositionally biased region" description="Polar residues" evidence="2">
    <location>
        <begin position="40"/>
        <end position="60"/>
    </location>
</feature>
<comment type="caution">
    <text evidence="4">The sequence shown here is derived from an EMBL/GenBank/DDBJ whole genome shotgun (WGS) entry which is preliminary data.</text>
</comment>
<evidence type="ECO:0000256" key="2">
    <source>
        <dbReference type="SAM" id="MobiDB-lite"/>
    </source>
</evidence>
<dbReference type="PANTHER" id="PTHR38644">
    <property type="entry name" value="EXPRESSED PROTEIN"/>
    <property type="match status" value="1"/>
</dbReference>
<dbReference type="AlphaFoldDB" id="A0A8H5BN42"/>
<feature type="region of interest" description="Disordered" evidence="2">
    <location>
        <begin position="15"/>
        <end position="60"/>
    </location>
</feature>
<keyword evidence="3" id="KW-0472">Membrane</keyword>
<name>A0A8H5BN42_9AGAR</name>
<keyword evidence="5" id="KW-1185">Reference proteome</keyword>
<feature type="coiled-coil region" evidence="1">
    <location>
        <begin position="659"/>
        <end position="686"/>
    </location>
</feature>
<dbReference type="Proteomes" id="UP000541558">
    <property type="component" value="Unassembled WGS sequence"/>
</dbReference>
<accession>A0A8H5BN42</accession>
<gene>
    <name evidence="4" type="ORF">D9611_000302</name>
</gene>
<evidence type="ECO:0000256" key="3">
    <source>
        <dbReference type="SAM" id="Phobius"/>
    </source>
</evidence>
<dbReference type="OrthoDB" id="5319015at2759"/>
<proteinExistence type="predicted"/>
<organism evidence="4 5">
    <name type="scientific">Ephemerocybe angulata</name>
    <dbReference type="NCBI Taxonomy" id="980116"/>
    <lineage>
        <taxon>Eukaryota</taxon>
        <taxon>Fungi</taxon>
        <taxon>Dikarya</taxon>
        <taxon>Basidiomycota</taxon>
        <taxon>Agaricomycotina</taxon>
        <taxon>Agaricomycetes</taxon>
        <taxon>Agaricomycetidae</taxon>
        <taxon>Agaricales</taxon>
        <taxon>Agaricineae</taxon>
        <taxon>Psathyrellaceae</taxon>
        <taxon>Ephemerocybe</taxon>
    </lineage>
</organism>
<keyword evidence="3" id="KW-0812">Transmembrane</keyword>
<feature type="transmembrane region" description="Helical" evidence="3">
    <location>
        <begin position="550"/>
        <end position="569"/>
    </location>
</feature>
<dbReference type="PANTHER" id="PTHR38644:SF1">
    <property type="entry name" value="EXPRESSED PROTEIN"/>
    <property type="match status" value="1"/>
</dbReference>
<protein>
    <submittedName>
        <fullName evidence="4">Uncharacterized protein</fullName>
    </submittedName>
</protein>
<keyword evidence="3" id="KW-1133">Transmembrane helix</keyword>
<reference evidence="4 5" key="1">
    <citation type="journal article" date="2020" name="ISME J.">
        <title>Uncovering the hidden diversity of litter-decomposition mechanisms in mushroom-forming fungi.</title>
        <authorList>
            <person name="Floudas D."/>
            <person name="Bentzer J."/>
            <person name="Ahren D."/>
            <person name="Johansson T."/>
            <person name="Persson P."/>
            <person name="Tunlid A."/>
        </authorList>
    </citation>
    <scope>NUCLEOTIDE SEQUENCE [LARGE SCALE GENOMIC DNA]</scope>
    <source>
        <strain evidence="4 5">CBS 175.51</strain>
    </source>
</reference>